<accession>A0ABS1DFP3</accession>
<dbReference type="SUPFAM" id="SSF53756">
    <property type="entry name" value="UDP-Glycosyltransferase/glycogen phosphorylase"/>
    <property type="match status" value="1"/>
</dbReference>
<gene>
    <name evidence="2" type="ORF">CKO28_14765</name>
</gene>
<evidence type="ECO:0000313" key="3">
    <source>
        <dbReference type="Proteomes" id="UP001296873"/>
    </source>
</evidence>
<dbReference type="Proteomes" id="UP001296873">
    <property type="component" value="Unassembled WGS sequence"/>
</dbReference>
<dbReference type="PANTHER" id="PTHR12526">
    <property type="entry name" value="GLYCOSYLTRANSFERASE"/>
    <property type="match status" value="1"/>
</dbReference>
<name>A0ABS1DFP3_9PROT</name>
<sequence length="533" mass="59074">MSRWRYARRLRSGRRRAVTTRHDRSSPDGPAVDVCLVLEGTYPYVTGGVSAWVHEIIQGQSHLSFALVCLHAGNMELVDRYQLPDNVVGRRNVHIQRLPDGPKHLRAAERICREVEAPLRRITIGPAGLEAFREILASFRTAPKRPGRHALLNSNSAWNLVVRMYEANHDELSYIDYFWSWRTLVGGLYAGLLADLPHAGVYHAVSTGYAGLIAARGSLETGRPALLSEHGLYTNERRVELAMANWLHDTVPPSLNLGQRPMDLRDLWINTFASYARACYEASARIVTLHDINRKLQIADGAPSDRVTIVPNGIDTAAYGALRSVEAPVSRRVALIGRVVPIKDVASFIQACSLMADILPDVTFEVLGPTDEEPEYYDRCLQLVRHFGLTRRFRFRGKVDVKAEIGDVDVMVLSSISESQPLTILEAGAAGIPTVATDVGGCREMLEGLPYENPRLGPSGTVVPVASPQDLAAAVIRLYQDADWYARCARTARQRTRTYYDKANMHAAYRDIYAEAISAETGPGLDRQPALES</sequence>
<dbReference type="InterPro" id="IPR047691">
    <property type="entry name" value="PelF-like"/>
</dbReference>
<dbReference type="Gene3D" id="3.40.50.2000">
    <property type="entry name" value="Glycogen Phosphorylase B"/>
    <property type="match status" value="2"/>
</dbReference>
<dbReference type="PANTHER" id="PTHR12526:SF608">
    <property type="entry name" value="PELF"/>
    <property type="match status" value="1"/>
</dbReference>
<proteinExistence type="predicted"/>
<comment type="caution">
    <text evidence="2">The sequence shown here is derived from an EMBL/GenBank/DDBJ whole genome shotgun (WGS) entry which is preliminary data.</text>
</comment>
<dbReference type="InterPro" id="IPR022622">
    <property type="entry name" value="DUF3492"/>
</dbReference>
<evidence type="ECO:0000259" key="1">
    <source>
        <dbReference type="Pfam" id="PF11997"/>
    </source>
</evidence>
<feature type="domain" description="DUF3492" evidence="1">
    <location>
        <begin position="33"/>
        <end position="304"/>
    </location>
</feature>
<evidence type="ECO:0000313" key="2">
    <source>
        <dbReference type="EMBL" id="MBK1669297.1"/>
    </source>
</evidence>
<dbReference type="Pfam" id="PF13692">
    <property type="entry name" value="Glyco_trans_1_4"/>
    <property type="match status" value="1"/>
</dbReference>
<dbReference type="Pfam" id="PF11997">
    <property type="entry name" value="DUF3492"/>
    <property type="match status" value="1"/>
</dbReference>
<reference evidence="2 3" key="1">
    <citation type="journal article" date="2020" name="Microorganisms">
        <title>Osmotic Adaptation and Compatible Solute Biosynthesis of Phototrophic Bacteria as Revealed from Genome Analyses.</title>
        <authorList>
            <person name="Imhoff J.F."/>
            <person name="Rahn T."/>
            <person name="Kunzel S."/>
            <person name="Keller A."/>
            <person name="Neulinger S.C."/>
        </authorList>
    </citation>
    <scope>NUCLEOTIDE SEQUENCE [LARGE SCALE GENOMIC DNA]</scope>
    <source>
        <strain evidence="2 3">DSM 9895</strain>
    </source>
</reference>
<protein>
    <recommendedName>
        <fullName evidence="1">DUF3492 domain-containing protein</fullName>
    </recommendedName>
</protein>
<dbReference type="NCBIfam" id="NF038011">
    <property type="entry name" value="PelF"/>
    <property type="match status" value="1"/>
</dbReference>
<dbReference type="EMBL" id="NRRL01000044">
    <property type="protein sequence ID" value="MBK1669297.1"/>
    <property type="molecule type" value="Genomic_DNA"/>
</dbReference>
<organism evidence="2 3">
    <name type="scientific">Rhodovibrio sodomensis</name>
    <dbReference type="NCBI Taxonomy" id="1088"/>
    <lineage>
        <taxon>Bacteria</taxon>
        <taxon>Pseudomonadati</taxon>
        <taxon>Pseudomonadota</taxon>
        <taxon>Alphaproteobacteria</taxon>
        <taxon>Rhodospirillales</taxon>
        <taxon>Rhodovibrionaceae</taxon>
        <taxon>Rhodovibrio</taxon>
    </lineage>
</organism>
<keyword evidence="3" id="KW-1185">Reference proteome</keyword>